<dbReference type="AlphaFoldDB" id="A0A515D738"/>
<keyword evidence="5" id="KW-1185">Reference proteome</keyword>
<dbReference type="OrthoDB" id="63332at2"/>
<dbReference type="SUPFAM" id="SSF48498">
    <property type="entry name" value="Tetracyclin repressor-like, C-terminal domain"/>
    <property type="match status" value="1"/>
</dbReference>
<evidence type="ECO:0000256" key="1">
    <source>
        <dbReference type="ARBA" id="ARBA00023125"/>
    </source>
</evidence>
<dbReference type="EMBL" id="CP035503">
    <property type="protein sequence ID" value="QDL36222.1"/>
    <property type="molecule type" value="Genomic_DNA"/>
</dbReference>
<proteinExistence type="predicted"/>
<dbReference type="Gene3D" id="1.10.357.10">
    <property type="entry name" value="Tetracycline Repressor, domain 2"/>
    <property type="match status" value="1"/>
</dbReference>
<feature type="DNA-binding region" description="H-T-H motif" evidence="2">
    <location>
        <begin position="29"/>
        <end position="48"/>
    </location>
</feature>
<dbReference type="InterPro" id="IPR050109">
    <property type="entry name" value="HTH-type_TetR-like_transc_reg"/>
</dbReference>
<dbReference type="RefSeq" id="WP_142817400.1">
    <property type="nucleotide sequence ID" value="NZ_CP035503.1"/>
</dbReference>
<feature type="domain" description="HTH tetR-type" evidence="3">
    <location>
        <begin position="6"/>
        <end position="66"/>
    </location>
</feature>
<sequence>MKLKDDEKQRAIAEATFRLVGESGLAALKMSDIARAAGIATATLYVYHPSKDELLTQLYEQAKTATAARLLRAYDPKQPLRARARAVWLAMLHNRLAHFAEASFQEQFAASPWFRERSQRMVASTMGVFSEALDEGRRHEVLKNVPVALLAANFIASVREAARLIRAGELPDDEASRVSAFSMCWDALKA</sequence>
<dbReference type="PRINTS" id="PR00455">
    <property type="entry name" value="HTHTETR"/>
</dbReference>
<evidence type="ECO:0000313" key="5">
    <source>
        <dbReference type="Proteomes" id="UP000316798"/>
    </source>
</evidence>
<organism evidence="4 5">
    <name type="scientific">Rhodoferax sediminis</name>
    <dbReference type="NCBI Taxonomy" id="2509614"/>
    <lineage>
        <taxon>Bacteria</taxon>
        <taxon>Pseudomonadati</taxon>
        <taxon>Pseudomonadota</taxon>
        <taxon>Betaproteobacteria</taxon>
        <taxon>Burkholderiales</taxon>
        <taxon>Comamonadaceae</taxon>
        <taxon>Rhodoferax</taxon>
    </lineage>
</organism>
<evidence type="ECO:0000259" key="3">
    <source>
        <dbReference type="PROSITE" id="PS50977"/>
    </source>
</evidence>
<evidence type="ECO:0000256" key="2">
    <source>
        <dbReference type="PROSITE-ProRule" id="PRU00335"/>
    </source>
</evidence>
<dbReference type="PANTHER" id="PTHR30055">
    <property type="entry name" value="HTH-TYPE TRANSCRIPTIONAL REGULATOR RUTR"/>
    <property type="match status" value="1"/>
</dbReference>
<dbReference type="Pfam" id="PF00440">
    <property type="entry name" value="TetR_N"/>
    <property type="match status" value="1"/>
</dbReference>
<dbReference type="PANTHER" id="PTHR30055:SF222">
    <property type="entry name" value="REGULATORY PROTEIN"/>
    <property type="match status" value="1"/>
</dbReference>
<gene>
    <name evidence="4" type="ORF">EUB48_02100</name>
</gene>
<dbReference type="SUPFAM" id="SSF46689">
    <property type="entry name" value="Homeodomain-like"/>
    <property type="match status" value="1"/>
</dbReference>
<dbReference type="InterPro" id="IPR001647">
    <property type="entry name" value="HTH_TetR"/>
</dbReference>
<dbReference type="PROSITE" id="PS50977">
    <property type="entry name" value="HTH_TETR_2"/>
    <property type="match status" value="1"/>
</dbReference>
<dbReference type="InterPro" id="IPR036271">
    <property type="entry name" value="Tet_transcr_reg_TetR-rel_C_sf"/>
</dbReference>
<dbReference type="KEGG" id="rhf:EUB48_02100"/>
<dbReference type="Proteomes" id="UP000316798">
    <property type="component" value="Chromosome"/>
</dbReference>
<dbReference type="InterPro" id="IPR009057">
    <property type="entry name" value="Homeodomain-like_sf"/>
</dbReference>
<dbReference type="GO" id="GO:0003677">
    <property type="term" value="F:DNA binding"/>
    <property type="evidence" value="ECO:0007669"/>
    <property type="project" value="UniProtKB-UniRule"/>
</dbReference>
<accession>A0A515D738</accession>
<name>A0A515D738_9BURK</name>
<keyword evidence="1 2" id="KW-0238">DNA-binding</keyword>
<protein>
    <submittedName>
        <fullName evidence="4">TetR/AcrR family transcriptional regulator</fullName>
    </submittedName>
</protein>
<reference evidence="4 5" key="1">
    <citation type="submission" date="2019-01" db="EMBL/GenBank/DDBJ databases">
        <title>Genomic insights into a novel species Rhodoferax sp.</title>
        <authorList>
            <person name="Jin L."/>
        </authorList>
    </citation>
    <scope>NUCLEOTIDE SEQUENCE [LARGE SCALE GENOMIC DNA]</scope>
    <source>
        <strain evidence="4 5">CHu59-6-5</strain>
    </source>
</reference>
<evidence type="ECO:0000313" key="4">
    <source>
        <dbReference type="EMBL" id="QDL36222.1"/>
    </source>
</evidence>